<dbReference type="InterPro" id="IPR000780">
    <property type="entry name" value="CheR_MeTrfase"/>
</dbReference>
<evidence type="ECO:0000256" key="2">
    <source>
        <dbReference type="ARBA" id="ARBA00022603"/>
    </source>
</evidence>
<gene>
    <name evidence="8" type="ORF">SAMN02745887_03170</name>
</gene>
<dbReference type="SUPFAM" id="SSF53335">
    <property type="entry name" value="S-adenosyl-L-methionine-dependent methyltransferases"/>
    <property type="match status" value="1"/>
</dbReference>
<name>A0A1K2HPS4_9NEIS</name>
<feature type="binding site" evidence="6">
    <location>
        <position position="97"/>
    </location>
    <ligand>
        <name>S-adenosyl-L-methionine</name>
        <dbReference type="ChEBI" id="CHEBI:59789"/>
    </ligand>
</feature>
<keyword evidence="3 5" id="KW-0808">Transferase</keyword>
<dbReference type="SMART" id="SM00138">
    <property type="entry name" value="MeTrc"/>
    <property type="match status" value="1"/>
</dbReference>
<dbReference type="STRING" id="1121279.SAMN02745887_03170"/>
<dbReference type="SUPFAM" id="SSF47757">
    <property type="entry name" value="Chemotaxis receptor methyltransferase CheR, N-terminal domain"/>
    <property type="match status" value="1"/>
</dbReference>
<evidence type="ECO:0000256" key="1">
    <source>
        <dbReference type="ARBA" id="ARBA00001541"/>
    </source>
</evidence>
<comment type="catalytic activity">
    <reaction evidence="1 5">
        <text>L-glutamyl-[protein] + S-adenosyl-L-methionine = [protein]-L-glutamate 5-O-methyl ester + S-adenosyl-L-homocysteine</text>
        <dbReference type="Rhea" id="RHEA:24452"/>
        <dbReference type="Rhea" id="RHEA-COMP:10208"/>
        <dbReference type="Rhea" id="RHEA-COMP:10311"/>
        <dbReference type="ChEBI" id="CHEBI:29973"/>
        <dbReference type="ChEBI" id="CHEBI:57856"/>
        <dbReference type="ChEBI" id="CHEBI:59789"/>
        <dbReference type="ChEBI" id="CHEBI:82795"/>
        <dbReference type="EC" id="2.1.1.80"/>
    </reaction>
</comment>
<evidence type="ECO:0000313" key="8">
    <source>
        <dbReference type="EMBL" id="SFZ78759.1"/>
    </source>
</evidence>
<evidence type="ECO:0000256" key="6">
    <source>
        <dbReference type="PIRSR" id="PIRSR000410-1"/>
    </source>
</evidence>
<dbReference type="PANTHER" id="PTHR24422:SF19">
    <property type="entry name" value="CHEMOTAXIS PROTEIN METHYLTRANSFERASE"/>
    <property type="match status" value="1"/>
</dbReference>
<dbReference type="InterPro" id="IPR026024">
    <property type="entry name" value="Chemotaxis_MeTrfase_CheR"/>
</dbReference>
<evidence type="ECO:0000256" key="4">
    <source>
        <dbReference type="ARBA" id="ARBA00022691"/>
    </source>
</evidence>
<dbReference type="PIRSF" id="PIRSF000410">
    <property type="entry name" value="CheR"/>
    <property type="match status" value="1"/>
</dbReference>
<dbReference type="EMBL" id="FPKR01000013">
    <property type="protein sequence ID" value="SFZ78759.1"/>
    <property type="molecule type" value="Genomic_DNA"/>
</dbReference>
<dbReference type="GO" id="GO:0032259">
    <property type="term" value="P:methylation"/>
    <property type="evidence" value="ECO:0007669"/>
    <property type="project" value="UniProtKB-KW"/>
</dbReference>
<dbReference type="PROSITE" id="PS50123">
    <property type="entry name" value="CHER"/>
    <property type="match status" value="1"/>
</dbReference>
<accession>A0A1K2HPS4</accession>
<evidence type="ECO:0000259" key="7">
    <source>
        <dbReference type="PROSITE" id="PS50123"/>
    </source>
</evidence>
<dbReference type="Proteomes" id="UP000186513">
    <property type="component" value="Unassembled WGS sequence"/>
</dbReference>
<sequence length="294" mass="33762">MRRLRKQEAEDDTPRIVNTARDFAYTGTDFQLAREMIRERAGVALADCKQHMVYNRLSKRVRALGLPSITAYLTLLRKDATHPEWEDFTSALTTHLTAFYREPHHFALLQEQLQARDAREPVRIWCAAASTGEEPYTLAMTVVESYGRYDAPVEIIATDIDTRALAHAQQGIYSLERVAKLPVERLHAYFQRGTGKRHGYVRVRKELQQLLHFLPCNLLEPRWPVAGHFDFIFCRNVLIYFKREDQYALTRRLLDQLKPGGILFLGHSENPQGSGLQLEVVGKTAYRRAAGGRP</sequence>
<dbReference type="Pfam" id="PF01739">
    <property type="entry name" value="CheR"/>
    <property type="match status" value="1"/>
</dbReference>
<dbReference type="Gene3D" id="3.40.50.150">
    <property type="entry name" value="Vaccinia Virus protein VP39"/>
    <property type="match status" value="1"/>
</dbReference>
<dbReference type="InterPro" id="IPR029063">
    <property type="entry name" value="SAM-dependent_MTases_sf"/>
</dbReference>
<keyword evidence="2 5" id="KW-0489">Methyltransferase</keyword>
<evidence type="ECO:0000256" key="5">
    <source>
        <dbReference type="PIRNR" id="PIRNR000410"/>
    </source>
</evidence>
<dbReference type="CDD" id="cd02440">
    <property type="entry name" value="AdoMet_MTases"/>
    <property type="match status" value="1"/>
</dbReference>
<protein>
    <recommendedName>
        <fullName evidence="5">Chemotaxis protein methyltransferase</fullName>
        <ecNumber evidence="5">2.1.1.80</ecNumber>
    </recommendedName>
</protein>
<dbReference type="Gene3D" id="1.10.155.10">
    <property type="entry name" value="Chemotaxis receptor methyltransferase CheR, N-terminal domain"/>
    <property type="match status" value="1"/>
</dbReference>
<dbReference type="InterPro" id="IPR022641">
    <property type="entry name" value="CheR_N"/>
</dbReference>
<dbReference type="InterPro" id="IPR022642">
    <property type="entry name" value="CheR_C"/>
</dbReference>
<feature type="domain" description="CheR-type methyltransferase" evidence="7">
    <location>
        <begin position="18"/>
        <end position="291"/>
    </location>
</feature>
<comment type="function">
    <text evidence="5">Methylation of the membrane-bound methyl-accepting chemotaxis proteins (MCP) to form gamma-glutamyl methyl ester residues in MCP.</text>
</comment>
<feature type="binding site" evidence="6">
    <location>
        <position position="159"/>
    </location>
    <ligand>
        <name>S-adenosyl-L-methionine</name>
        <dbReference type="ChEBI" id="CHEBI:59789"/>
    </ligand>
</feature>
<reference evidence="8 9" key="1">
    <citation type="submission" date="2016-11" db="EMBL/GenBank/DDBJ databases">
        <authorList>
            <person name="Jaros S."/>
            <person name="Januszkiewicz K."/>
            <person name="Wedrychowicz H."/>
        </authorList>
    </citation>
    <scope>NUCLEOTIDE SEQUENCE [LARGE SCALE GENOMIC DNA]</scope>
    <source>
        <strain evidence="8 9">DSM 18899</strain>
    </source>
</reference>
<dbReference type="InterPro" id="IPR036804">
    <property type="entry name" value="CheR_N_sf"/>
</dbReference>
<feature type="binding site" evidence="6">
    <location>
        <position position="101"/>
    </location>
    <ligand>
        <name>S-adenosyl-L-methionine</name>
        <dbReference type="ChEBI" id="CHEBI:59789"/>
    </ligand>
</feature>
<feature type="binding site" evidence="6">
    <location>
        <position position="134"/>
    </location>
    <ligand>
        <name>S-adenosyl-L-methionine</name>
        <dbReference type="ChEBI" id="CHEBI:59789"/>
    </ligand>
</feature>
<keyword evidence="9" id="KW-1185">Reference proteome</keyword>
<dbReference type="InterPro" id="IPR050903">
    <property type="entry name" value="Bact_Chemotaxis_MeTrfase"/>
</dbReference>
<proteinExistence type="predicted"/>
<dbReference type="Pfam" id="PF03705">
    <property type="entry name" value="CheR_N"/>
    <property type="match status" value="1"/>
</dbReference>
<evidence type="ECO:0000256" key="3">
    <source>
        <dbReference type="ARBA" id="ARBA00022679"/>
    </source>
</evidence>
<organism evidence="8 9">
    <name type="scientific">Chitinimonas taiwanensis DSM 18899</name>
    <dbReference type="NCBI Taxonomy" id="1121279"/>
    <lineage>
        <taxon>Bacteria</taxon>
        <taxon>Pseudomonadati</taxon>
        <taxon>Pseudomonadota</taxon>
        <taxon>Betaproteobacteria</taxon>
        <taxon>Neisseriales</taxon>
        <taxon>Chitinibacteraceae</taxon>
        <taxon>Chitinimonas</taxon>
    </lineage>
</organism>
<keyword evidence="4 5" id="KW-0949">S-adenosyl-L-methionine</keyword>
<dbReference type="AlphaFoldDB" id="A0A1K2HPS4"/>
<dbReference type="EC" id="2.1.1.80" evidence="5"/>
<dbReference type="GO" id="GO:0008983">
    <property type="term" value="F:protein-glutamate O-methyltransferase activity"/>
    <property type="evidence" value="ECO:0007669"/>
    <property type="project" value="UniProtKB-EC"/>
</dbReference>
<dbReference type="PANTHER" id="PTHR24422">
    <property type="entry name" value="CHEMOTAXIS PROTEIN METHYLTRANSFERASE"/>
    <property type="match status" value="1"/>
</dbReference>
<evidence type="ECO:0000313" key="9">
    <source>
        <dbReference type="Proteomes" id="UP000186513"/>
    </source>
</evidence>
<feature type="binding site" evidence="6">
    <location>
        <begin position="235"/>
        <end position="236"/>
    </location>
    <ligand>
        <name>S-adenosyl-L-methionine</name>
        <dbReference type="ChEBI" id="CHEBI:59789"/>
    </ligand>
</feature>
<dbReference type="RefSeq" id="WP_217651492.1">
    <property type="nucleotide sequence ID" value="NZ_FPKR01000013.1"/>
</dbReference>
<feature type="binding site" evidence="6">
    <location>
        <begin position="217"/>
        <end position="218"/>
    </location>
    <ligand>
        <name>S-adenosyl-L-methionine</name>
        <dbReference type="ChEBI" id="CHEBI:59789"/>
    </ligand>
</feature>
<dbReference type="PRINTS" id="PR00996">
    <property type="entry name" value="CHERMTFRASE"/>
</dbReference>